<comment type="subcellular location">
    <subcellularLocation>
        <location evidence="1">Cell membrane</location>
        <topology evidence="1">Multi-pass membrane protein</topology>
    </subcellularLocation>
</comment>
<evidence type="ECO:0000256" key="3">
    <source>
        <dbReference type="ARBA" id="ARBA00022692"/>
    </source>
</evidence>
<dbReference type="InterPro" id="IPR003838">
    <property type="entry name" value="ABC3_permease_C"/>
</dbReference>
<keyword evidence="4 6" id="KW-1133">Transmembrane helix</keyword>
<evidence type="ECO:0000313" key="10">
    <source>
        <dbReference type="Proteomes" id="UP001595840"/>
    </source>
</evidence>
<dbReference type="InterPro" id="IPR025857">
    <property type="entry name" value="MacB_PCD"/>
</dbReference>
<protein>
    <submittedName>
        <fullName evidence="9">ABC transporter permease</fullName>
    </submittedName>
</protein>
<feature type="domain" description="MacB-like periplasmic core" evidence="8">
    <location>
        <begin position="19"/>
        <end position="248"/>
    </location>
</feature>
<reference evidence="10" key="1">
    <citation type="journal article" date="2019" name="Int. J. Syst. Evol. Microbiol.">
        <title>The Global Catalogue of Microorganisms (GCM) 10K type strain sequencing project: providing services to taxonomists for standard genome sequencing and annotation.</title>
        <authorList>
            <consortium name="The Broad Institute Genomics Platform"/>
            <consortium name="The Broad Institute Genome Sequencing Center for Infectious Disease"/>
            <person name="Wu L."/>
            <person name="Ma J."/>
        </authorList>
    </citation>
    <scope>NUCLEOTIDE SEQUENCE [LARGE SCALE GENOMIC DNA]</scope>
    <source>
        <strain evidence="10">CECT 8570</strain>
    </source>
</reference>
<feature type="domain" description="ABC3 transporter permease C-terminal" evidence="7">
    <location>
        <begin position="291"/>
        <end position="402"/>
    </location>
</feature>
<feature type="transmembrane region" description="Helical" evidence="6">
    <location>
        <begin position="766"/>
        <end position="790"/>
    </location>
</feature>
<dbReference type="RefSeq" id="WP_290259427.1">
    <property type="nucleotide sequence ID" value="NZ_JAUFQG010000004.1"/>
</dbReference>
<comment type="caution">
    <text evidence="9">The sequence shown here is derived from an EMBL/GenBank/DDBJ whole genome shotgun (WGS) entry which is preliminary data.</text>
</comment>
<dbReference type="Proteomes" id="UP001595840">
    <property type="component" value="Unassembled WGS sequence"/>
</dbReference>
<feature type="transmembrane region" description="Helical" evidence="6">
    <location>
        <begin position="21"/>
        <end position="42"/>
    </location>
</feature>
<keyword evidence="10" id="KW-1185">Reference proteome</keyword>
<accession>A0ABV8V303</accession>
<organism evidence="9 10">
    <name type="scientific">Simiduia curdlanivorans</name>
    <dbReference type="NCBI Taxonomy" id="1492769"/>
    <lineage>
        <taxon>Bacteria</taxon>
        <taxon>Pseudomonadati</taxon>
        <taxon>Pseudomonadota</taxon>
        <taxon>Gammaproteobacteria</taxon>
        <taxon>Cellvibrionales</taxon>
        <taxon>Cellvibrionaceae</taxon>
        <taxon>Simiduia</taxon>
    </lineage>
</organism>
<gene>
    <name evidence="9" type="ORF">ACFOX3_04930</name>
</gene>
<dbReference type="Pfam" id="PF02687">
    <property type="entry name" value="FtsX"/>
    <property type="match status" value="2"/>
</dbReference>
<evidence type="ECO:0000256" key="1">
    <source>
        <dbReference type="ARBA" id="ARBA00004651"/>
    </source>
</evidence>
<keyword evidence="5 6" id="KW-0472">Membrane</keyword>
<feature type="transmembrane region" description="Helical" evidence="6">
    <location>
        <begin position="289"/>
        <end position="307"/>
    </location>
</feature>
<evidence type="ECO:0000256" key="5">
    <source>
        <dbReference type="ARBA" id="ARBA00023136"/>
    </source>
</evidence>
<dbReference type="EMBL" id="JBHSCX010000003">
    <property type="protein sequence ID" value="MFC4361635.1"/>
    <property type="molecule type" value="Genomic_DNA"/>
</dbReference>
<feature type="transmembrane region" description="Helical" evidence="6">
    <location>
        <begin position="430"/>
        <end position="451"/>
    </location>
</feature>
<evidence type="ECO:0000259" key="7">
    <source>
        <dbReference type="Pfam" id="PF02687"/>
    </source>
</evidence>
<evidence type="ECO:0000256" key="6">
    <source>
        <dbReference type="SAM" id="Phobius"/>
    </source>
</evidence>
<name>A0ABV8V303_9GAMM</name>
<evidence type="ECO:0000313" key="9">
    <source>
        <dbReference type="EMBL" id="MFC4361635.1"/>
    </source>
</evidence>
<dbReference type="PANTHER" id="PTHR30572">
    <property type="entry name" value="MEMBRANE COMPONENT OF TRANSPORTER-RELATED"/>
    <property type="match status" value="1"/>
</dbReference>
<evidence type="ECO:0000259" key="8">
    <source>
        <dbReference type="Pfam" id="PF12704"/>
    </source>
</evidence>
<feature type="transmembrane region" description="Helical" evidence="6">
    <location>
        <begin position="336"/>
        <end position="362"/>
    </location>
</feature>
<dbReference type="Pfam" id="PF12704">
    <property type="entry name" value="MacB_PCD"/>
    <property type="match status" value="1"/>
</dbReference>
<feature type="domain" description="ABC3 transporter permease C-terminal" evidence="7">
    <location>
        <begin position="681"/>
        <end position="792"/>
    </location>
</feature>
<proteinExistence type="predicted"/>
<feature type="transmembrane region" description="Helical" evidence="6">
    <location>
        <begin position="722"/>
        <end position="746"/>
    </location>
</feature>
<keyword evidence="2" id="KW-1003">Cell membrane</keyword>
<feature type="transmembrane region" description="Helical" evidence="6">
    <location>
        <begin position="374"/>
        <end position="395"/>
    </location>
</feature>
<keyword evidence="3 6" id="KW-0812">Transmembrane</keyword>
<dbReference type="InterPro" id="IPR050250">
    <property type="entry name" value="Macrolide_Exporter_MacB"/>
</dbReference>
<dbReference type="PANTHER" id="PTHR30572:SF18">
    <property type="entry name" value="ABC-TYPE MACROLIDE FAMILY EXPORT SYSTEM PERMEASE COMPONENT 2"/>
    <property type="match status" value="1"/>
</dbReference>
<feature type="transmembrane region" description="Helical" evidence="6">
    <location>
        <begin position="678"/>
        <end position="701"/>
    </location>
</feature>
<evidence type="ECO:0000256" key="4">
    <source>
        <dbReference type="ARBA" id="ARBA00022989"/>
    </source>
</evidence>
<sequence>MLLNARLALRNLRKHRFFSAINLLGLGVGLTVFMFSVLFVRYEVNHDHMFAKRDQIVTVGSQFSPSSGEPISQYPNVRLAYGPLFQAQVPGILRAVRSKFERRKVHSARGAFHLGLRFVDEGFTDLFDFTYLYGSPVALSQPFTLALTASSARTLFGTSNAVGLTVLLDQRWPLRVVAVFEDVAVDSHFNSSLMPDVELTSFTSLSTLIAMSEFTAAGEWESLEPTDLTYLLLPEGADLKALRRAVNAIAERYASAQERAYISALNIRPLQDHHTQVWDSLGFPVNETLTLMGLLVLLAAALNYASLASLQHAGRAREWGLRKAFGAKPYQLVRQLLLESVMLVAVATWLAFALVEILVPLFNAWSGKSITIEYVSFVPELVCLVVLLGLGAGIYPAMQAANYGASDALRRGLAGSTLLGRGRVPWLRQLLVAGQFSIATYILALVAVVVLQNNHLQRVSDVFIRDRVLILSDMTAPILQPKLAAFQQALEKIPGLEATSGSESVPYLRVGGSSFLPNAEVELLLGQVAPNFFSFYQMPLLDKLDDGQVQQYLDDNFLPVIINQMAAELLGVSDVDHALGHRYQARVDGRLRDYVVVGVMPTQYFLGVHMRKRPIAFAINRQPYNYWAVKFSAPITERDLKNVHLLWRQYFPSYPISVQPLDHYFNRFFKIPTMIGKVISVFAAIAALLAIIGLLGLVVFAARQREQELALRKVFGARWVDLVLLLARPFTLPVLSSLLLALPLAYVSSHIYLQFFPEQLAHPGLVTVLSGFAALAIAAFVLALQALIVANRSAGRGLQKV</sequence>
<evidence type="ECO:0000256" key="2">
    <source>
        <dbReference type="ARBA" id="ARBA00022475"/>
    </source>
</evidence>